<sequence>MATKKENAKKIQDALNITIDPEASTPNAATLDGWATGLDTNREATEKAVLSWQLEALIDTELPTTADADQLRNWLGRAETEKDAVVLEVQHQLAVPTTQTQAQGTDAGAGKQETAPITQGSPSDSEKPLKVQVNQRVATFGGTFTDPEQAEGRRVISDQPVTVKRTALINEGLRNGTLIEV</sequence>
<evidence type="ECO:0000313" key="3">
    <source>
        <dbReference type="Proteomes" id="UP000286287"/>
    </source>
</evidence>
<dbReference type="EMBL" id="QYUJ01000008">
    <property type="protein sequence ID" value="RJF74928.1"/>
    <property type="molecule type" value="Genomic_DNA"/>
</dbReference>
<name>A0A418VFR0_9DEIO</name>
<evidence type="ECO:0000256" key="1">
    <source>
        <dbReference type="SAM" id="MobiDB-lite"/>
    </source>
</evidence>
<comment type="caution">
    <text evidence="2">The sequence shown here is derived from an EMBL/GenBank/DDBJ whole genome shotgun (WGS) entry which is preliminary data.</text>
</comment>
<dbReference type="AlphaFoldDB" id="A0A418VFR0"/>
<keyword evidence="3" id="KW-1185">Reference proteome</keyword>
<accession>A0A418VFR0</accession>
<evidence type="ECO:0000313" key="2">
    <source>
        <dbReference type="EMBL" id="RJF74928.1"/>
    </source>
</evidence>
<organism evidence="2 3">
    <name type="scientific">Deinococcus cavernae</name>
    <dbReference type="NCBI Taxonomy" id="2320857"/>
    <lineage>
        <taxon>Bacteria</taxon>
        <taxon>Thermotogati</taxon>
        <taxon>Deinococcota</taxon>
        <taxon>Deinococci</taxon>
        <taxon>Deinococcales</taxon>
        <taxon>Deinococcaceae</taxon>
        <taxon>Deinococcus</taxon>
    </lineage>
</organism>
<gene>
    <name evidence="2" type="ORF">D3875_02735</name>
</gene>
<feature type="region of interest" description="Disordered" evidence="1">
    <location>
        <begin position="97"/>
        <end position="129"/>
    </location>
</feature>
<dbReference type="OrthoDB" id="72007at2"/>
<dbReference type="Proteomes" id="UP000286287">
    <property type="component" value="Unassembled WGS sequence"/>
</dbReference>
<protein>
    <submittedName>
        <fullName evidence="2">Uncharacterized protein</fullName>
    </submittedName>
</protein>
<feature type="compositionally biased region" description="Low complexity" evidence="1">
    <location>
        <begin position="97"/>
        <end position="110"/>
    </location>
</feature>
<dbReference type="RefSeq" id="WP_119760902.1">
    <property type="nucleotide sequence ID" value="NZ_QYUJ01000008.1"/>
</dbReference>
<reference evidence="2 3" key="1">
    <citation type="submission" date="2018-09" db="EMBL/GenBank/DDBJ databases">
        <authorList>
            <person name="Zhu H."/>
        </authorList>
    </citation>
    <scope>NUCLEOTIDE SEQUENCE [LARGE SCALE GENOMIC DNA]</scope>
    <source>
        <strain evidence="2 3">K2S05-167</strain>
    </source>
</reference>
<proteinExistence type="predicted"/>